<accession>A0A255G791</accession>
<reference evidence="2 3" key="1">
    <citation type="submission" date="2017-07" db="EMBL/GenBank/DDBJ databases">
        <title>Draft whole genome sequences of clinical Proprionibacteriaceae strains.</title>
        <authorList>
            <person name="Bernier A.-M."/>
            <person name="Bernard K."/>
            <person name="Domingo M.-C."/>
        </authorList>
    </citation>
    <scope>NUCLEOTIDE SEQUENCE [LARGE SCALE GENOMIC DNA]</scope>
    <source>
        <strain evidence="2 3">NML 030167</strain>
    </source>
</reference>
<keyword evidence="3" id="KW-1185">Reference proteome</keyword>
<feature type="domain" description="DUF559" evidence="1">
    <location>
        <begin position="69"/>
        <end position="168"/>
    </location>
</feature>
<evidence type="ECO:0000313" key="2">
    <source>
        <dbReference type="EMBL" id="OYO11807.1"/>
    </source>
</evidence>
<protein>
    <recommendedName>
        <fullName evidence="1">DUF559 domain-containing protein</fullName>
    </recommendedName>
</protein>
<organism evidence="2 3">
    <name type="scientific">Enemella evansiae</name>
    <dbReference type="NCBI Taxonomy" id="2016499"/>
    <lineage>
        <taxon>Bacteria</taxon>
        <taxon>Bacillati</taxon>
        <taxon>Actinomycetota</taxon>
        <taxon>Actinomycetes</taxon>
        <taxon>Propionibacteriales</taxon>
        <taxon>Propionibacteriaceae</taxon>
        <taxon>Enemella</taxon>
    </lineage>
</organism>
<dbReference type="Gene3D" id="3.40.960.10">
    <property type="entry name" value="VSR Endonuclease"/>
    <property type="match status" value="1"/>
</dbReference>
<name>A0A255G791_9ACTN</name>
<evidence type="ECO:0000313" key="3">
    <source>
        <dbReference type="Proteomes" id="UP000215896"/>
    </source>
</evidence>
<dbReference type="Pfam" id="PF04480">
    <property type="entry name" value="DUF559"/>
    <property type="match status" value="1"/>
</dbReference>
<comment type="caution">
    <text evidence="2">The sequence shown here is derived from an EMBL/GenBank/DDBJ whole genome shotgun (WGS) entry which is preliminary data.</text>
</comment>
<dbReference type="OrthoDB" id="5243722at2"/>
<dbReference type="EMBL" id="NMVO01000015">
    <property type="protein sequence ID" value="OYO11807.1"/>
    <property type="molecule type" value="Genomic_DNA"/>
</dbReference>
<evidence type="ECO:0000259" key="1">
    <source>
        <dbReference type="Pfam" id="PF04480"/>
    </source>
</evidence>
<gene>
    <name evidence="2" type="ORF">CGZ94_15535</name>
</gene>
<proteinExistence type="predicted"/>
<dbReference type="InterPro" id="IPR007569">
    <property type="entry name" value="DUF559"/>
</dbReference>
<dbReference type="SUPFAM" id="SSF52980">
    <property type="entry name" value="Restriction endonuclease-like"/>
    <property type="match status" value="1"/>
</dbReference>
<dbReference type="InterPro" id="IPR011335">
    <property type="entry name" value="Restrct_endonuc-II-like"/>
</dbReference>
<dbReference type="Proteomes" id="UP000215896">
    <property type="component" value="Unassembled WGS sequence"/>
</dbReference>
<sequence>MGWSGSPAEYTVVDLIPELGGEVVDDLLRTVGAGRGAQTLQLMWEAFHAMPGRRGNRLRRSILAESRDRPWSEAERKVHRILREAGVTGWRTNVSIRADGRDHVVDLVFPAERVAVEVDGWEFHQSFEAFTSDRAKSNALQVAGWTVLRITWAQIENDLLRWLRPILKARR</sequence>
<dbReference type="AlphaFoldDB" id="A0A255G791"/>